<dbReference type="InterPro" id="IPR035965">
    <property type="entry name" value="PAS-like_dom_sf"/>
</dbReference>
<sequence length="845" mass="95743">MQALSVNHLKSVYAKLMGALFVSLLLLAAGYFFLYQHQQKNLEKIAQNQTLEFTKSFKEFLYFRALPLEGYLQSAAFFEDTKGRVEAMWDVWMRASMGMKGVGYDAVLLLDRTRLPIASLSLIEGAGEKELLAIIPVESLSLEYPIFVRSFVKLQGKESKERLIELFSSPIRSSLVGEIQGYLVAFKLWNGTEISSLDRLSSHQIHLLLEGDDSRGYDLFYPLQDFYGREVARVGVVLDKSLALTIDRIFSFQIAFVSSAGLLASLGILALLFVLVLRPLRQLSKVLQEKDKATLKELLYKEDEFGEISRVVQRFFKQNAILEQYKGAIDASFIVSKGDLLGNITYANDQFCQVSGYKREELLGRNHNIVRHPDNTREFFAALWKRISSGRIWSGVIKNRNKRGGDYYVRAVIVPLMNDEGEIEEYLSIRTDITELYEQMQMIIKQTTDLLTGLPNKQQLLHDLENPLSHCLLFVNINRFRGVNDSFGHEAGDSLLVEFANRLGALLPMGATLYRLGGDEFAILLEEGEGEVERLSRDIFATLEETPFIVVGTEIILSARISSACGVELLYQKCDMAMNYAKINNLSFVDFDRNGQIREELERSKMITRMIQEAIRSDFIQAYGQKIVSVKEPNLYKIETLMRIVDGSGKITSPFIFLEQAKNSRLYSRLTRIMIKKVFESFKGNALEFSINLTFEDILDHETTRFILDSIQSMGLQNRVTIELVESEEIGASPEMELFIKEAKALGCKISIDDFGSGYSNFDYILKIGADFIKIDGSLIKNIDTDKNSYITVKTIIALAKELGIGVVAEYIHSKEVMEVVVELGVDYLQGYHLHEPQKLDALLA</sequence>
<dbReference type="AlphaFoldDB" id="Q7M9P6"/>
<keyword evidence="7" id="KW-1185">Reference proteome</keyword>
<dbReference type="Gene3D" id="3.20.20.450">
    <property type="entry name" value="EAL domain"/>
    <property type="match status" value="1"/>
</dbReference>
<keyword evidence="1" id="KW-0812">Transmembrane</keyword>
<dbReference type="SUPFAM" id="SSF141868">
    <property type="entry name" value="EAL domain-like"/>
    <property type="match status" value="1"/>
</dbReference>
<protein>
    <submittedName>
        <fullName evidence="6">NITROGEN FIXATION POSITIVE PROTEIN</fullName>
    </submittedName>
</protein>
<feature type="transmembrane region" description="Helical" evidence="1">
    <location>
        <begin position="254"/>
        <end position="277"/>
    </location>
</feature>
<dbReference type="PANTHER" id="PTHR33121:SF79">
    <property type="entry name" value="CYCLIC DI-GMP PHOSPHODIESTERASE PDED-RELATED"/>
    <property type="match status" value="1"/>
</dbReference>
<name>Q7M9P6_WOLSU</name>
<dbReference type="KEGG" id="wsu:WS0775"/>
<dbReference type="SUPFAM" id="SSF55073">
    <property type="entry name" value="Nucleotide cyclase"/>
    <property type="match status" value="1"/>
</dbReference>
<evidence type="ECO:0000259" key="4">
    <source>
        <dbReference type="PROSITE" id="PS50883"/>
    </source>
</evidence>
<evidence type="ECO:0000256" key="1">
    <source>
        <dbReference type="SAM" id="Phobius"/>
    </source>
</evidence>
<dbReference type="CDD" id="cd01948">
    <property type="entry name" value="EAL"/>
    <property type="match status" value="1"/>
</dbReference>
<dbReference type="SMART" id="SM00267">
    <property type="entry name" value="GGDEF"/>
    <property type="match status" value="1"/>
</dbReference>
<evidence type="ECO:0000259" key="2">
    <source>
        <dbReference type="PROSITE" id="PS50112"/>
    </source>
</evidence>
<dbReference type="DNASU" id="2554934"/>
<dbReference type="Gene3D" id="3.30.70.270">
    <property type="match status" value="1"/>
</dbReference>
<dbReference type="Pfam" id="PF00990">
    <property type="entry name" value="GGDEF"/>
    <property type="match status" value="1"/>
</dbReference>
<gene>
    <name evidence="6" type="primary">NIFL</name>
    <name evidence="6" type="ordered locus">WS0775</name>
</gene>
<organism evidence="7">
    <name type="scientific">Wolinella succinogenes (strain ATCC 29543 / DSM 1740 / CCUG 13145 / JCM 31913 / LMG 7466 / NCTC 11488 / FDC 602W)</name>
    <name type="common">Vibrio succinogenes</name>
    <dbReference type="NCBI Taxonomy" id="273121"/>
    <lineage>
        <taxon>Bacteria</taxon>
        <taxon>Pseudomonadati</taxon>
        <taxon>Campylobacterota</taxon>
        <taxon>Epsilonproteobacteria</taxon>
        <taxon>Campylobacterales</taxon>
        <taxon>Helicobacteraceae</taxon>
        <taxon>Wolinella</taxon>
    </lineage>
</organism>
<feature type="domain" description="EAL" evidence="4">
    <location>
        <begin position="604"/>
        <end position="845"/>
    </location>
</feature>
<dbReference type="CDD" id="cd01949">
    <property type="entry name" value="GGDEF"/>
    <property type="match status" value="1"/>
</dbReference>
<keyword evidence="1" id="KW-1133">Transmembrane helix</keyword>
<dbReference type="InterPro" id="IPR001633">
    <property type="entry name" value="EAL_dom"/>
</dbReference>
<dbReference type="InterPro" id="IPR001610">
    <property type="entry name" value="PAC"/>
</dbReference>
<dbReference type="InterPro" id="IPR050706">
    <property type="entry name" value="Cyclic-di-GMP_PDE-like"/>
</dbReference>
<feature type="transmembrane region" description="Helical" evidence="1">
    <location>
        <begin position="12"/>
        <end position="34"/>
    </location>
</feature>
<dbReference type="InterPro" id="IPR013767">
    <property type="entry name" value="PAS_fold"/>
</dbReference>
<dbReference type="CDD" id="cd00130">
    <property type="entry name" value="PAS"/>
    <property type="match status" value="1"/>
</dbReference>
<keyword evidence="1" id="KW-0472">Membrane</keyword>
<dbReference type="SMART" id="SM00086">
    <property type="entry name" value="PAC"/>
    <property type="match status" value="1"/>
</dbReference>
<dbReference type="GO" id="GO:0071111">
    <property type="term" value="F:cyclic-guanylate-specific phosphodiesterase activity"/>
    <property type="evidence" value="ECO:0007669"/>
    <property type="project" value="InterPro"/>
</dbReference>
<dbReference type="PROSITE" id="PS50112">
    <property type="entry name" value="PAS"/>
    <property type="match status" value="1"/>
</dbReference>
<dbReference type="eggNOG" id="COG2200">
    <property type="taxonomic scope" value="Bacteria"/>
</dbReference>
<dbReference type="PROSITE" id="PS50113">
    <property type="entry name" value="PAC"/>
    <property type="match status" value="1"/>
</dbReference>
<evidence type="ECO:0000313" key="6">
    <source>
        <dbReference type="EMBL" id="CAE09890.1"/>
    </source>
</evidence>
<dbReference type="HOGENOM" id="CLU_000445_70_46_7"/>
<dbReference type="PANTHER" id="PTHR33121">
    <property type="entry name" value="CYCLIC DI-GMP PHOSPHODIESTERASE PDEF"/>
    <property type="match status" value="1"/>
</dbReference>
<dbReference type="InterPro" id="IPR000014">
    <property type="entry name" value="PAS"/>
</dbReference>
<dbReference type="SUPFAM" id="SSF55785">
    <property type="entry name" value="PYP-like sensor domain (PAS domain)"/>
    <property type="match status" value="1"/>
</dbReference>
<dbReference type="RefSeq" id="WP_011138687.1">
    <property type="nucleotide sequence ID" value="NC_005090.1"/>
</dbReference>
<proteinExistence type="predicted"/>
<dbReference type="eggNOG" id="COG2199">
    <property type="taxonomic scope" value="Bacteria"/>
</dbReference>
<dbReference type="Pfam" id="PF00989">
    <property type="entry name" value="PAS"/>
    <property type="match status" value="1"/>
</dbReference>
<dbReference type="STRING" id="273121.WS0775"/>
<feature type="domain" description="PAC" evidence="3">
    <location>
        <begin position="391"/>
        <end position="445"/>
    </location>
</feature>
<dbReference type="InterPro" id="IPR035919">
    <property type="entry name" value="EAL_sf"/>
</dbReference>
<evidence type="ECO:0000313" key="7">
    <source>
        <dbReference type="Proteomes" id="UP000000422"/>
    </source>
</evidence>
<dbReference type="InterPro" id="IPR029787">
    <property type="entry name" value="Nucleotide_cyclase"/>
</dbReference>
<feature type="domain" description="GGDEF" evidence="5">
    <location>
        <begin position="468"/>
        <end position="591"/>
    </location>
</feature>
<dbReference type="PROSITE" id="PS50887">
    <property type="entry name" value="GGDEF"/>
    <property type="match status" value="1"/>
</dbReference>
<accession>Q7M9P6</accession>
<dbReference type="EMBL" id="BX571659">
    <property type="protein sequence ID" value="CAE09890.1"/>
    <property type="molecule type" value="Genomic_DNA"/>
</dbReference>
<reference evidence="6 7" key="1">
    <citation type="journal article" date="2003" name="Proc. Natl. Acad. Sci. U.S.A.">
        <title>Complete genome sequence and analysis of Wolinella succinogenes.</title>
        <authorList>
            <person name="Baar C."/>
            <person name="Eppinger M."/>
            <person name="Raddatz G."/>
            <person name="Simon JM."/>
            <person name="Lanz C."/>
            <person name="Klimmek O."/>
            <person name="Nandakumar R."/>
            <person name="Gross R."/>
            <person name="Rosinus A."/>
            <person name="Keller H."/>
            <person name="Jagtap P."/>
            <person name="Linke B."/>
            <person name="Meyer F."/>
            <person name="Lederer H."/>
            <person name="Schuster S.C."/>
        </authorList>
    </citation>
    <scope>NUCLEOTIDE SEQUENCE [LARGE SCALE GENOMIC DNA]</scope>
    <source>
        <strain evidence="7">ATCC 29543 / DSM 1740 / CCUG 13145 / JCM 31913 / LMG 7466 / NCTC 11488 / FDC 602W</strain>
    </source>
</reference>
<dbReference type="NCBIfam" id="TIGR00229">
    <property type="entry name" value="sensory_box"/>
    <property type="match status" value="1"/>
</dbReference>
<evidence type="ECO:0000259" key="3">
    <source>
        <dbReference type="PROSITE" id="PS50113"/>
    </source>
</evidence>
<dbReference type="PROSITE" id="PS50883">
    <property type="entry name" value="EAL"/>
    <property type="match status" value="1"/>
</dbReference>
<dbReference type="InterPro" id="IPR000160">
    <property type="entry name" value="GGDEF_dom"/>
</dbReference>
<dbReference type="Pfam" id="PF00563">
    <property type="entry name" value="EAL"/>
    <property type="match status" value="1"/>
</dbReference>
<dbReference type="Proteomes" id="UP000000422">
    <property type="component" value="Chromosome"/>
</dbReference>
<dbReference type="InterPro" id="IPR043128">
    <property type="entry name" value="Rev_trsase/Diguanyl_cyclase"/>
</dbReference>
<dbReference type="SMART" id="SM00052">
    <property type="entry name" value="EAL"/>
    <property type="match status" value="1"/>
</dbReference>
<feature type="domain" description="PAS" evidence="2">
    <location>
        <begin position="339"/>
        <end position="390"/>
    </location>
</feature>
<evidence type="ECO:0000259" key="5">
    <source>
        <dbReference type="PROSITE" id="PS50887"/>
    </source>
</evidence>
<dbReference type="InterPro" id="IPR000700">
    <property type="entry name" value="PAS-assoc_C"/>
</dbReference>
<dbReference type="NCBIfam" id="TIGR00254">
    <property type="entry name" value="GGDEF"/>
    <property type="match status" value="1"/>
</dbReference>
<dbReference type="Gene3D" id="3.30.450.20">
    <property type="entry name" value="PAS domain"/>
    <property type="match status" value="1"/>
</dbReference>